<organism evidence="1 2">
    <name type="scientific">Mycolicibacterium anyangense</name>
    <dbReference type="NCBI Taxonomy" id="1431246"/>
    <lineage>
        <taxon>Bacteria</taxon>
        <taxon>Bacillati</taxon>
        <taxon>Actinomycetota</taxon>
        <taxon>Actinomycetes</taxon>
        <taxon>Mycobacteriales</taxon>
        <taxon>Mycobacteriaceae</taxon>
        <taxon>Mycolicibacterium</taxon>
    </lineage>
</organism>
<dbReference type="AlphaFoldDB" id="A0A6N4WDL4"/>
<gene>
    <name evidence="1" type="ORF">MANY_39450</name>
</gene>
<dbReference type="Proteomes" id="UP000467249">
    <property type="component" value="Chromosome"/>
</dbReference>
<evidence type="ECO:0000313" key="1">
    <source>
        <dbReference type="EMBL" id="BBZ78608.1"/>
    </source>
</evidence>
<dbReference type="KEGG" id="many:MANY_39450"/>
<sequence length="67" mass="7202">MSDVVIAEAVRSRVVKCNGALAPANTADPFAHMQLTDHERDDEIDLGSQTIGEGRGHVNATILECVR</sequence>
<keyword evidence="2" id="KW-1185">Reference proteome</keyword>
<evidence type="ECO:0000313" key="2">
    <source>
        <dbReference type="Proteomes" id="UP000467249"/>
    </source>
</evidence>
<proteinExistence type="predicted"/>
<protein>
    <submittedName>
        <fullName evidence="1">Uncharacterized protein</fullName>
    </submittedName>
</protein>
<name>A0A6N4WDL4_9MYCO</name>
<reference evidence="1 2" key="1">
    <citation type="journal article" date="2019" name="Emerg. Microbes Infect.">
        <title>Comprehensive subspecies identification of 175 nontuberculous mycobacteria species based on 7547 genomic profiles.</title>
        <authorList>
            <person name="Matsumoto Y."/>
            <person name="Kinjo T."/>
            <person name="Motooka D."/>
            <person name="Nabeya D."/>
            <person name="Jung N."/>
            <person name="Uechi K."/>
            <person name="Horii T."/>
            <person name="Iida T."/>
            <person name="Fujita J."/>
            <person name="Nakamura S."/>
        </authorList>
    </citation>
    <scope>NUCLEOTIDE SEQUENCE [LARGE SCALE GENOMIC DNA]</scope>
    <source>
        <strain evidence="1 2">JCM 30275</strain>
    </source>
</reference>
<accession>A0A6N4WDL4</accession>
<dbReference type="EMBL" id="AP022620">
    <property type="protein sequence ID" value="BBZ78608.1"/>
    <property type="molecule type" value="Genomic_DNA"/>
</dbReference>
<dbReference type="RefSeq" id="WP_163805729.1">
    <property type="nucleotide sequence ID" value="NZ_AP022620.1"/>
</dbReference>